<protein>
    <recommendedName>
        <fullName evidence="1">C2 domain-containing protein</fullName>
    </recommendedName>
</protein>
<proteinExistence type="predicted"/>
<feature type="domain" description="C2" evidence="1">
    <location>
        <begin position="126"/>
        <end position="244"/>
    </location>
</feature>
<dbReference type="PANTHER" id="PTHR46980">
    <property type="entry name" value="TRICALBIN-1-RELATED"/>
    <property type="match status" value="1"/>
</dbReference>
<dbReference type="Proteomes" id="UP000765509">
    <property type="component" value="Unassembled WGS sequence"/>
</dbReference>
<dbReference type="InterPro" id="IPR004165">
    <property type="entry name" value="CoA_trans_fam_I"/>
</dbReference>
<dbReference type="EMBL" id="AVOT02000576">
    <property type="protein sequence ID" value="MBW0463530.1"/>
    <property type="molecule type" value="Genomic_DNA"/>
</dbReference>
<comment type="caution">
    <text evidence="2">The sequence shown here is derived from an EMBL/GenBank/DDBJ whole genome shotgun (WGS) entry which is preliminary data.</text>
</comment>
<dbReference type="InterPro" id="IPR000008">
    <property type="entry name" value="C2_dom"/>
</dbReference>
<evidence type="ECO:0000313" key="3">
    <source>
        <dbReference type="Proteomes" id="UP000765509"/>
    </source>
</evidence>
<dbReference type="PROSITE" id="PS50004">
    <property type="entry name" value="C2"/>
    <property type="match status" value="1"/>
</dbReference>
<dbReference type="GO" id="GO:0061817">
    <property type="term" value="P:endoplasmic reticulum-plasma membrane tethering"/>
    <property type="evidence" value="ECO:0007669"/>
    <property type="project" value="InterPro"/>
</dbReference>
<dbReference type="Pfam" id="PF01144">
    <property type="entry name" value="CoA_trans"/>
    <property type="match status" value="1"/>
</dbReference>
<dbReference type="SUPFAM" id="SSF100950">
    <property type="entry name" value="NagB/RpiA/CoA transferase-like"/>
    <property type="match status" value="1"/>
</dbReference>
<dbReference type="GO" id="GO:0008410">
    <property type="term" value="F:CoA-transferase activity"/>
    <property type="evidence" value="ECO:0007669"/>
    <property type="project" value="InterPro"/>
</dbReference>
<dbReference type="PANTHER" id="PTHR46980:SF2">
    <property type="entry name" value="TRICALBIN-1-RELATED"/>
    <property type="match status" value="1"/>
</dbReference>
<keyword evidence="3" id="KW-1185">Reference proteome</keyword>
<dbReference type="InterPro" id="IPR052455">
    <property type="entry name" value="Tricalbin_domain"/>
</dbReference>
<dbReference type="SUPFAM" id="SSF49562">
    <property type="entry name" value="C2 domain (Calcium/lipid-binding domain, CaLB)"/>
    <property type="match status" value="1"/>
</dbReference>
<dbReference type="AlphaFoldDB" id="A0A9Q3BEL7"/>
<reference evidence="2" key="1">
    <citation type="submission" date="2021-03" db="EMBL/GenBank/DDBJ databases">
        <title>Draft genome sequence of rust myrtle Austropuccinia psidii MF-1, a brazilian biotype.</title>
        <authorList>
            <person name="Quecine M.C."/>
            <person name="Pachon D.M.R."/>
            <person name="Bonatelli M.L."/>
            <person name="Correr F.H."/>
            <person name="Franceschini L.M."/>
            <person name="Leite T.F."/>
            <person name="Margarido G.R.A."/>
            <person name="Almeida C.A."/>
            <person name="Ferrarezi J.A."/>
            <person name="Labate C.A."/>
        </authorList>
    </citation>
    <scope>NUCLEOTIDE SEQUENCE</scope>
    <source>
        <strain evidence="2">MF-1</strain>
    </source>
</reference>
<organism evidence="2 3">
    <name type="scientific">Austropuccinia psidii MF-1</name>
    <dbReference type="NCBI Taxonomy" id="1389203"/>
    <lineage>
        <taxon>Eukaryota</taxon>
        <taxon>Fungi</taxon>
        <taxon>Dikarya</taxon>
        <taxon>Basidiomycota</taxon>
        <taxon>Pucciniomycotina</taxon>
        <taxon>Pucciniomycetes</taxon>
        <taxon>Pucciniales</taxon>
        <taxon>Sphaerophragmiaceae</taxon>
        <taxon>Austropuccinia</taxon>
    </lineage>
</organism>
<accession>A0A9Q3BEL7</accession>
<dbReference type="InterPro" id="IPR035892">
    <property type="entry name" value="C2_domain_sf"/>
</dbReference>
<dbReference type="Gene3D" id="2.60.40.150">
    <property type="entry name" value="C2 domain"/>
    <property type="match status" value="2"/>
</dbReference>
<dbReference type="SMART" id="SM00239">
    <property type="entry name" value="C2"/>
    <property type="match status" value="1"/>
</dbReference>
<gene>
    <name evidence="2" type="ORF">O181_003245</name>
</gene>
<dbReference type="InterPro" id="IPR037761">
    <property type="entry name" value="C2A_Tricalbin"/>
</dbReference>
<dbReference type="CDD" id="cd04044">
    <property type="entry name" value="C2A_Tricalbin-like"/>
    <property type="match status" value="1"/>
</dbReference>
<sequence length="454" mass="49751">MQVSITGDLANFIVPGKSVKAMGGAMDLVSNPDATKVIIVMEHWHQQGASKLLNKCDLPLTAFLELMNNFPHLQLIDLSFLEKPEFDFVLKPIRFDLNMIPGLSSLIESQVHATLGPMMYDPIVFTFNLEQMLAGALVDSAIGVLQVTLVSAHGLKAVKIGGETPDPYVTFSIGTRTILNHSKVEGATTNPRWSSVHFLLINYLNEILSLEILDYNEVGKDTSLGLAKLDLISLVADPEQESLMVSILHNGKPSGEVKLSMTYHPCLVPKKLENGQEEPVSETTAGIVTVQIYDKKVGEDPLIGSVNTKLVDFLESTNGEQTLDWFSLRGTKSGKLRLTATWKGLTMADAMNGACAYTPPIGVLKFWFDKAEYLKNVEAFTGGKSDPYVRLMQSGAYQAVHQVARRVGRKHLGPLIVLLISQGTASPIDCHRHSKRQTVMAINQSIWPAEILTG</sequence>
<evidence type="ECO:0000313" key="2">
    <source>
        <dbReference type="EMBL" id="MBW0463530.1"/>
    </source>
</evidence>
<name>A0A9Q3BEL7_9BASI</name>
<evidence type="ECO:0000259" key="1">
    <source>
        <dbReference type="PROSITE" id="PS50004"/>
    </source>
</evidence>
<dbReference type="Gene3D" id="3.40.1080.10">
    <property type="entry name" value="Glutaconate Coenzyme A-transferase"/>
    <property type="match status" value="1"/>
</dbReference>
<dbReference type="OrthoDB" id="1029639at2759"/>
<dbReference type="InterPro" id="IPR037171">
    <property type="entry name" value="NagB/RpiA_transferase-like"/>
</dbReference>
<dbReference type="Pfam" id="PF00168">
    <property type="entry name" value="C2"/>
    <property type="match status" value="1"/>
</dbReference>